<dbReference type="EMBL" id="JAHHHD010000006">
    <property type="protein sequence ID" value="MBW4658518.1"/>
    <property type="molecule type" value="Genomic_DNA"/>
</dbReference>
<sequence>MISPLEPMDFSSLLDPSLLQTARQIYRTYYEVHPEQVRRPIGIAIDRNNHRGKLIFGQKPILLPKECFVPLSQIESGLL</sequence>
<gene>
    <name evidence="1" type="ORF">KME15_07575</name>
</gene>
<accession>A0A951QBW4</accession>
<name>A0A951QBW4_9CYAN</name>
<proteinExistence type="predicted"/>
<dbReference type="Proteomes" id="UP000757435">
    <property type="component" value="Unassembled WGS sequence"/>
</dbReference>
<evidence type="ECO:0000313" key="1">
    <source>
        <dbReference type="EMBL" id="MBW4658518.1"/>
    </source>
</evidence>
<comment type="caution">
    <text evidence="1">The sequence shown here is derived from an EMBL/GenBank/DDBJ whole genome shotgun (WGS) entry which is preliminary data.</text>
</comment>
<reference evidence="1" key="1">
    <citation type="submission" date="2021-05" db="EMBL/GenBank/DDBJ databases">
        <authorList>
            <person name="Pietrasiak N."/>
            <person name="Ward R."/>
            <person name="Stajich J.E."/>
            <person name="Kurbessoian T."/>
        </authorList>
    </citation>
    <scope>NUCLEOTIDE SEQUENCE</scope>
    <source>
        <strain evidence="1">UHER 2000/2452</strain>
    </source>
</reference>
<reference evidence="1" key="2">
    <citation type="journal article" date="2022" name="Microbiol. Resour. Announc.">
        <title>Metagenome Sequencing to Explore Phylogenomics of Terrestrial Cyanobacteria.</title>
        <authorList>
            <person name="Ward R.D."/>
            <person name="Stajich J.E."/>
            <person name="Johansen J.R."/>
            <person name="Huntemann M."/>
            <person name="Clum A."/>
            <person name="Foster B."/>
            <person name="Foster B."/>
            <person name="Roux S."/>
            <person name="Palaniappan K."/>
            <person name="Varghese N."/>
            <person name="Mukherjee S."/>
            <person name="Reddy T.B.K."/>
            <person name="Daum C."/>
            <person name="Copeland A."/>
            <person name="Chen I.A."/>
            <person name="Ivanova N.N."/>
            <person name="Kyrpides N.C."/>
            <person name="Shapiro N."/>
            <person name="Eloe-Fadrosh E.A."/>
            <person name="Pietrasiak N."/>
        </authorList>
    </citation>
    <scope>NUCLEOTIDE SEQUENCE</scope>
    <source>
        <strain evidence="1">UHER 2000/2452</strain>
    </source>
</reference>
<organism evidence="1 2">
    <name type="scientific">Drouetiella hepatica Uher 2000/2452</name>
    <dbReference type="NCBI Taxonomy" id="904376"/>
    <lineage>
        <taxon>Bacteria</taxon>
        <taxon>Bacillati</taxon>
        <taxon>Cyanobacteriota</taxon>
        <taxon>Cyanophyceae</taxon>
        <taxon>Oculatellales</taxon>
        <taxon>Oculatellaceae</taxon>
        <taxon>Drouetiella</taxon>
    </lineage>
</organism>
<protein>
    <submittedName>
        <fullName evidence="1">Uncharacterized protein</fullName>
    </submittedName>
</protein>
<evidence type="ECO:0000313" key="2">
    <source>
        <dbReference type="Proteomes" id="UP000757435"/>
    </source>
</evidence>
<dbReference type="AlphaFoldDB" id="A0A951QBW4"/>